<dbReference type="AlphaFoldDB" id="A0A2U9PYC9"/>
<keyword evidence="1" id="KW-0472">Membrane</keyword>
<organism evidence="2 3">
    <name type="scientific">Mycolicibacterium smegmatis (strain MKD8)</name>
    <name type="common">Mycobacterium smegmatis</name>
    <dbReference type="NCBI Taxonomy" id="1214915"/>
    <lineage>
        <taxon>Bacteria</taxon>
        <taxon>Bacillati</taxon>
        <taxon>Actinomycetota</taxon>
        <taxon>Actinomycetes</taxon>
        <taxon>Mycobacteriales</taxon>
        <taxon>Mycobacteriaceae</taxon>
        <taxon>Mycolicibacterium</taxon>
    </lineage>
</organism>
<feature type="transmembrane region" description="Helical" evidence="1">
    <location>
        <begin position="27"/>
        <end position="46"/>
    </location>
</feature>
<reference evidence="3" key="2">
    <citation type="submission" date="2018-03" db="EMBL/GenBank/DDBJ databases">
        <authorList>
            <person name="Derbyshire K."/>
            <person name="Gray T.A."/>
            <person name="Champion M."/>
        </authorList>
    </citation>
    <scope>NUCLEOTIDE SEQUENCE [LARGE SCALE GENOMIC DNA]</scope>
    <source>
        <strain evidence="3">MKD8</strain>
    </source>
</reference>
<feature type="transmembrane region" description="Helical" evidence="1">
    <location>
        <begin position="127"/>
        <end position="146"/>
    </location>
</feature>
<gene>
    <name evidence="2" type="ORF">D806_058890</name>
</gene>
<evidence type="ECO:0000313" key="2">
    <source>
        <dbReference type="EMBL" id="AWT56829.1"/>
    </source>
</evidence>
<accession>A0A2U9PYC9</accession>
<name>A0A2U9PYC9_MYCSE</name>
<evidence type="ECO:0000256" key="1">
    <source>
        <dbReference type="SAM" id="Phobius"/>
    </source>
</evidence>
<feature type="transmembrane region" description="Helical" evidence="1">
    <location>
        <begin position="161"/>
        <end position="183"/>
    </location>
</feature>
<dbReference type="Proteomes" id="UP000011200">
    <property type="component" value="Chromosome"/>
</dbReference>
<dbReference type="RefSeq" id="WP_232836243.1">
    <property type="nucleotide sequence ID" value="NZ_CP027541.1"/>
</dbReference>
<feature type="transmembrane region" description="Helical" evidence="1">
    <location>
        <begin position="53"/>
        <end position="72"/>
    </location>
</feature>
<dbReference type="EMBL" id="CP027541">
    <property type="protein sequence ID" value="AWT56829.1"/>
    <property type="molecule type" value="Genomic_DNA"/>
</dbReference>
<keyword evidence="1" id="KW-1133">Transmembrane helix</keyword>
<sequence>MSSVPLIAALGGLAAMALAPRRDVRAGRTVFWAGGLLTCVSAYFIADPQGVQAGFGASAFVLAVVLFVAYVHTPFLNIRRRRISFYSQGSGPYGGYVTVAKSWWRLVGTVAVLAIGAASLTLSTGAVWPSGVAAFVVITIGSIFGYRDSVSGNAVSGGQRLQFSLVTVFTLGIFAVSYLATYYGSRVWLSDQRSYGRHTRD</sequence>
<protein>
    <submittedName>
        <fullName evidence="2">Uncharacterized protein</fullName>
    </submittedName>
</protein>
<evidence type="ECO:0000313" key="3">
    <source>
        <dbReference type="Proteomes" id="UP000011200"/>
    </source>
</evidence>
<reference evidence="2 3" key="1">
    <citation type="journal article" date="2013" name="Genome Announc.">
        <title>Draft genome sequence of MKD8, a conjugal recipient Mycobacterium smegmatis strain.</title>
        <authorList>
            <person name="Gray T.A."/>
            <person name="Palumbo M.J."/>
            <person name="Derbyshire K.M."/>
        </authorList>
    </citation>
    <scope>NUCLEOTIDE SEQUENCE [LARGE SCALE GENOMIC DNA]</scope>
    <source>
        <strain evidence="2 3">MKD8</strain>
    </source>
</reference>
<proteinExistence type="predicted"/>
<keyword evidence="1" id="KW-0812">Transmembrane</keyword>